<dbReference type="EMBL" id="SRLO01000176">
    <property type="protein sequence ID" value="TNN69395.1"/>
    <property type="molecule type" value="Genomic_DNA"/>
</dbReference>
<proteinExistence type="predicted"/>
<keyword evidence="2" id="KW-1185">Reference proteome</keyword>
<accession>A0A4Z2HVS6</accession>
<comment type="caution">
    <text evidence="1">The sequence shown here is derived from an EMBL/GenBank/DDBJ whole genome shotgun (WGS) entry which is preliminary data.</text>
</comment>
<dbReference type="Proteomes" id="UP000314294">
    <property type="component" value="Unassembled WGS sequence"/>
</dbReference>
<protein>
    <submittedName>
        <fullName evidence="1">Uncharacterized protein</fullName>
    </submittedName>
</protein>
<gene>
    <name evidence="1" type="ORF">EYF80_020396</name>
</gene>
<sequence length="262" mass="28308">MTPAPLLMTSSTPQSRTFTLRTYLPSASLALAYCRWIFGEETCGSSSPTFALKLSGFRELLEDVNTKDIQKHDLTLDTATASRVRTLYLHALQDVSTFLLEDPARVLDGLSSSSPDVAHPDGHPGHAGSTRLVVLLELHSDGGEWRMARTVRRRQRLHSLRTDTGPGPGCSPPETWPNVLPGQDHAHVAAHAVDLDGQFHLHVDQTSFAHLCPDISTADLFSISAWAICLPSSGLGPAGVPLALLRKECVLRATSLVLPLAV</sequence>
<reference evidence="1 2" key="1">
    <citation type="submission" date="2019-03" db="EMBL/GenBank/DDBJ databases">
        <title>First draft genome of Liparis tanakae, snailfish: a comprehensive survey of snailfish specific genes.</title>
        <authorList>
            <person name="Kim W."/>
            <person name="Song I."/>
            <person name="Jeong J.-H."/>
            <person name="Kim D."/>
            <person name="Kim S."/>
            <person name="Ryu S."/>
            <person name="Song J.Y."/>
            <person name="Lee S.K."/>
        </authorList>
    </citation>
    <scope>NUCLEOTIDE SEQUENCE [LARGE SCALE GENOMIC DNA]</scope>
    <source>
        <tissue evidence="1">Muscle</tissue>
    </source>
</reference>
<dbReference type="AlphaFoldDB" id="A0A4Z2HVS6"/>
<name>A0A4Z2HVS6_9TELE</name>
<evidence type="ECO:0000313" key="1">
    <source>
        <dbReference type="EMBL" id="TNN69395.1"/>
    </source>
</evidence>
<evidence type="ECO:0000313" key="2">
    <source>
        <dbReference type="Proteomes" id="UP000314294"/>
    </source>
</evidence>
<organism evidence="1 2">
    <name type="scientific">Liparis tanakae</name>
    <name type="common">Tanaka's snailfish</name>
    <dbReference type="NCBI Taxonomy" id="230148"/>
    <lineage>
        <taxon>Eukaryota</taxon>
        <taxon>Metazoa</taxon>
        <taxon>Chordata</taxon>
        <taxon>Craniata</taxon>
        <taxon>Vertebrata</taxon>
        <taxon>Euteleostomi</taxon>
        <taxon>Actinopterygii</taxon>
        <taxon>Neopterygii</taxon>
        <taxon>Teleostei</taxon>
        <taxon>Neoteleostei</taxon>
        <taxon>Acanthomorphata</taxon>
        <taxon>Eupercaria</taxon>
        <taxon>Perciformes</taxon>
        <taxon>Cottioidei</taxon>
        <taxon>Cottales</taxon>
        <taxon>Liparidae</taxon>
        <taxon>Liparis</taxon>
    </lineage>
</organism>